<dbReference type="OrthoDB" id="4772778at2"/>
<dbReference type="GO" id="GO:0016853">
    <property type="term" value="F:isomerase activity"/>
    <property type="evidence" value="ECO:0007669"/>
    <property type="project" value="UniProtKB-KW"/>
</dbReference>
<evidence type="ECO:0000313" key="3">
    <source>
        <dbReference type="Proteomes" id="UP000292564"/>
    </source>
</evidence>
<dbReference type="AlphaFoldDB" id="A0A4Q7ZQ95"/>
<dbReference type="Pfam" id="PF12680">
    <property type="entry name" value="SnoaL_2"/>
    <property type="match status" value="1"/>
</dbReference>
<dbReference type="InterPro" id="IPR037401">
    <property type="entry name" value="SnoaL-like"/>
</dbReference>
<dbReference type="InterPro" id="IPR032710">
    <property type="entry name" value="NTF2-like_dom_sf"/>
</dbReference>
<dbReference type="EMBL" id="SHKY01000001">
    <property type="protein sequence ID" value="RZU53270.1"/>
    <property type="molecule type" value="Genomic_DNA"/>
</dbReference>
<protein>
    <submittedName>
        <fullName evidence="2">Ketosteroid isomerase-like protein</fullName>
    </submittedName>
</protein>
<feature type="domain" description="SnoaL-like" evidence="1">
    <location>
        <begin position="4"/>
        <end position="104"/>
    </location>
</feature>
<name>A0A4Q7ZQ95_9ACTN</name>
<gene>
    <name evidence="2" type="ORF">EV385_5178</name>
</gene>
<organism evidence="2 3">
    <name type="scientific">Krasilnikovia cinnamomea</name>
    <dbReference type="NCBI Taxonomy" id="349313"/>
    <lineage>
        <taxon>Bacteria</taxon>
        <taxon>Bacillati</taxon>
        <taxon>Actinomycetota</taxon>
        <taxon>Actinomycetes</taxon>
        <taxon>Micromonosporales</taxon>
        <taxon>Micromonosporaceae</taxon>
        <taxon>Krasilnikovia</taxon>
    </lineage>
</organism>
<dbReference type="SUPFAM" id="SSF54427">
    <property type="entry name" value="NTF2-like"/>
    <property type="match status" value="1"/>
</dbReference>
<accession>A0A4Q7ZQ95</accession>
<dbReference type="Gene3D" id="3.10.450.50">
    <property type="match status" value="1"/>
</dbReference>
<reference evidence="2 3" key="1">
    <citation type="submission" date="2019-02" db="EMBL/GenBank/DDBJ databases">
        <title>Sequencing the genomes of 1000 actinobacteria strains.</title>
        <authorList>
            <person name="Klenk H.-P."/>
        </authorList>
    </citation>
    <scope>NUCLEOTIDE SEQUENCE [LARGE SCALE GENOMIC DNA]</scope>
    <source>
        <strain evidence="2 3">DSM 45162</strain>
    </source>
</reference>
<sequence>MHPVRQYYDYVDRGDLSSLINLFAEEVIYHRPGYAPIVGRPALEEFYRQHRVIESGRHELTEVVEENDRVAVRGHFAGSLKDGRDVQVAFADFFRIDAEGLFVRRDTYFFTPAV</sequence>
<dbReference type="Proteomes" id="UP000292564">
    <property type="component" value="Unassembled WGS sequence"/>
</dbReference>
<evidence type="ECO:0000259" key="1">
    <source>
        <dbReference type="Pfam" id="PF12680"/>
    </source>
</evidence>
<dbReference type="RefSeq" id="WP_130511769.1">
    <property type="nucleotide sequence ID" value="NZ_SHKY01000001.1"/>
</dbReference>
<keyword evidence="2" id="KW-0413">Isomerase</keyword>
<comment type="caution">
    <text evidence="2">The sequence shown here is derived from an EMBL/GenBank/DDBJ whole genome shotgun (WGS) entry which is preliminary data.</text>
</comment>
<proteinExistence type="predicted"/>
<keyword evidence="3" id="KW-1185">Reference proteome</keyword>
<evidence type="ECO:0000313" key="2">
    <source>
        <dbReference type="EMBL" id="RZU53270.1"/>
    </source>
</evidence>